<organism evidence="1 2">
    <name type="scientific">Mycena albidolilacea</name>
    <dbReference type="NCBI Taxonomy" id="1033008"/>
    <lineage>
        <taxon>Eukaryota</taxon>
        <taxon>Fungi</taxon>
        <taxon>Dikarya</taxon>
        <taxon>Basidiomycota</taxon>
        <taxon>Agaricomycotina</taxon>
        <taxon>Agaricomycetes</taxon>
        <taxon>Agaricomycetidae</taxon>
        <taxon>Agaricales</taxon>
        <taxon>Marasmiineae</taxon>
        <taxon>Mycenaceae</taxon>
        <taxon>Mycena</taxon>
    </lineage>
</organism>
<reference evidence="1" key="1">
    <citation type="submission" date="2023-03" db="EMBL/GenBank/DDBJ databases">
        <title>Massive genome expansion in bonnet fungi (Mycena s.s.) driven by repeated elements and novel gene families across ecological guilds.</title>
        <authorList>
            <consortium name="Lawrence Berkeley National Laboratory"/>
            <person name="Harder C.B."/>
            <person name="Miyauchi S."/>
            <person name="Viragh M."/>
            <person name="Kuo A."/>
            <person name="Thoen E."/>
            <person name="Andreopoulos B."/>
            <person name="Lu D."/>
            <person name="Skrede I."/>
            <person name="Drula E."/>
            <person name="Henrissat B."/>
            <person name="Morin E."/>
            <person name="Kohler A."/>
            <person name="Barry K."/>
            <person name="LaButti K."/>
            <person name="Morin E."/>
            <person name="Salamov A."/>
            <person name="Lipzen A."/>
            <person name="Mereny Z."/>
            <person name="Hegedus B."/>
            <person name="Baldrian P."/>
            <person name="Stursova M."/>
            <person name="Weitz H."/>
            <person name="Taylor A."/>
            <person name="Grigoriev I.V."/>
            <person name="Nagy L.G."/>
            <person name="Martin F."/>
            <person name="Kauserud H."/>
        </authorList>
    </citation>
    <scope>NUCLEOTIDE SEQUENCE</scope>
    <source>
        <strain evidence="1">CBHHK002</strain>
    </source>
</reference>
<protein>
    <submittedName>
        <fullName evidence="1">Uncharacterized protein</fullName>
    </submittedName>
</protein>
<sequence>MLTRSGVGSARSSAFLSVFVVVYQDADFVPYAALLSCFYLPKTIVYVVAWAVEVLANVGRASGVRDGRQRKAQLRGHRPLPFVFPPPFSC</sequence>
<accession>A0AAD7EP81</accession>
<comment type="caution">
    <text evidence="1">The sequence shown here is derived from an EMBL/GenBank/DDBJ whole genome shotgun (WGS) entry which is preliminary data.</text>
</comment>
<evidence type="ECO:0000313" key="1">
    <source>
        <dbReference type="EMBL" id="KAJ7342368.1"/>
    </source>
</evidence>
<proteinExistence type="predicted"/>
<evidence type="ECO:0000313" key="2">
    <source>
        <dbReference type="Proteomes" id="UP001218218"/>
    </source>
</evidence>
<keyword evidence="2" id="KW-1185">Reference proteome</keyword>
<name>A0AAD7EP81_9AGAR</name>
<dbReference type="EMBL" id="JARIHO010000025">
    <property type="protein sequence ID" value="KAJ7342368.1"/>
    <property type="molecule type" value="Genomic_DNA"/>
</dbReference>
<gene>
    <name evidence="1" type="ORF">DFH08DRAFT_238841</name>
</gene>
<dbReference type="AlphaFoldDB" id="A0AAD7EP81"/>
<dbReference type="Proteomes" id="UP001218218">
    <property type="component" value="Unassembled WGS sequence"/>
</dbReference>